<reference evidence="10 11" key="1">
    <citation type="journal article" date="2013" name="Genome Biol. Evol.">
        <title>Genomes of Stigonematalean cyanobacteria (subsection V) and the evolution of oxygenic photosynthesis from prokaryotes to plastids.</title>
        <authorList>
            <person name="Dagan T."/>
            <person name="Roettger M."/>
            <person name="Stucken K."/>
            <person name="Landan G."/>
            <person name="Koch R."/>
            <person name="Major P."/>
            <person name="Gould S.B."/>
            <person name="Goremykin V.V."/>
            <person name="Rippka R."/>
            <person name="Tandeau de Marsac N."/>
            <person name="Gugger M."/>
            <person name="Lockhart P.J."/>
            <person name="Allen J.F."/>
            <person name="Brune I."/>
            <person name="Maus I."/>
            <person name="Puhler A."/>
            <person name="Martin W.F."/>
        </authorList>
    </citation>
    <scope>NUCLEOTIDE SEQUENCE [LARGE SCALE GENOMIC DNA]</scope>
    <source>
        <strain evidence="10 11">PCC 7110</strain>
    </source>
</reference>
<dbReference type="PANTHER" id="PTHR30386">
    <property type="entry name" value="MEMBRANE FUSION SUBUNIT OF EMRAB-TOLC MULTIDRUG EFFLUX PUMP"/>
    <property type="match status" value="1"/>
</dbReference>
<keyword evidence="4 7" id="KW-1133">Transmembrane helix</keyword>
<dbReference type="OrthoDB" id="424142at2"/>
<dbReference type="AlphaFoldDB" id="A0A139WZP7"/>
<keyword evidence="6" id="KW-0175">Coiled coil</keyword>
<dbReference type="STRING" id="128403.WA1_05065"/>
<evidence type="ECO:0000259" key="9">
    <source>
        <dbReference type="Pfam" id="PF26002"/>
    </source>
</evidence>
<dbReference type="RefSeq" id="WP_017743135.1">
    <property type="nucleotide sequence ID" value="NZ_KQ976354.1"/>
</dbReference>
<comment type="caution">
    <text evidence="10">The sequence shown here is derived from an EMBL/GenBank/DDBJ whole genome shotgun (WGS) entry which is preliminary data.</text>
</comment>
<accession>A0A139WZP7</accession>
<dbReference type="InterPro" id="IPR050739">
    <property type="entry name" value="MFP"/>
</dbReference>
<sequence length="444" mass="49175">MIGEKHPEFLRTVKSDEFVPTVSRWVTLGGLILIGSCGVAILLASIIQYPISVRAAASVRPAGELRIVEAATSGVVNNILVKENQIVDKGQEIATIDSSQLRTRKNNIKLNIRQNYLKLAQINAQMKALQTQITAESNAMQRAIASAEAELSRSQREYQDKQLIAQAEVQEALATLEFAKEEMKRYQQLGKTGAISLLQIRGKEQSFKASQAKLQRAKAALNPSISTVAIAQENIAQQRARGESTLAGLNKEKESMLQRRIEIENKISLDYQELQQILKDLEKTIIRTPERGTILKLELRNAGQVVRPGQAITQIAPSNTPLAIKARIAADDISKVLLCKASQVADCKQGNVQMRVSTYPYPDYGTLKGAVRAITADTITPQRNSNISIPPFYEVTIEPEKLYLEKGNQQYPIQPGMEVTADIIFQQETVLTFILRKARLLAGF</sequence>
<feature type="coiled-coil region" evidence="6">
    <location>
        <begin position="119"/>
        <end position="189"/>
    </location>
</feature>
<keyword evidence="3 7" id="KW-0812">Transmembrane</keyword>
<evidence type="ECO:0000256" key="4">
    <source>
        <dbReference type="ARBA" id="ARBA00022989"/>
    </source>
</evidence>
<comment type="similarity">
    <text evidence="2">Belongs to the membrane fusion protein (MFP) (TC 8.A.1) family.</text>
</comment>
<evidence type="ECO:0000256" key="3">
    <source>
        <dbReference type="ARBA" id="ARBA00022692"/>
    </source>
</evidence>
<dbReference type="GO" id="GO:0016020">
    <property type="term" value="C:membrane"/>
    <property type="evidence" value="ECO:0007669"/>
    <property type="project" value="UniProtKB-SubCell"/>
</dbReference>
<dbReference type="Gene3D" id="2.40.50.100">
    <property type="match status" value="1"/>
</dbReference>
<evidence type="ECO:0000256" key="2">
    <source>
        <dbReference type="ARBA" id="ARBA00009477"/>
    </source>
</evidence>
<evidence type="ECO:0000256" key="1">
    <source>
        <dbReference type="ARBA" id="ARBA00004167"/>
    </source>
</evidence>
<dbReference type="InterPro" id="IPR058982">
    <property type="entry name" value="Beta-barrel_AprE"/>
</dbReference>
<dbReference type="Pfam" id="PF26002">
    <property type="entry name" value="Beta-barrel_AprE"/>
    <property type="match status" value="1"/>
</dbReference>
<dbReference type="Pfam" id="PF25876">
    <property type="entry name" value="HH_MFP_RND"/>
    <property type="match status" value="1"/>
</dbReference>
<dbReference type="SUPFAM" id="SSF111369">
    <property type="entry name" value="HlyD-like secretion proteins"/>
    <property type="match status" value="1"/>
</dbReference>
<evidence type="ECO:0000313" key="10">
    <source>
        <dbReference type="EMBL" id="KYC37876.1"/>
    </source>
</evidence>
<evidence type="ECO:0000256" key="5">
    <source>
        <dbReference type="ARBA" id="ARBA00023136"/>
    </source>
</evidence>
<dbReference type="Proteomes" id="UP000076925">
    <property type="component" value="Unassembled WGS sequence"/>
</dbReference>
<feature type="transmembrane region" description="Helical" evidence="7">
    <location>
        <begin position="25"/>
        <end position="47"/>
    </location>
</feature>
<dbReference type="InterPro" id="IPR058624">
    <property type="entry name" value="MdtA-like_HH"/>
</dbReference>
<keyword evidence="5 7" id="KW-0472">Membrane</keyword>
<name>A0A139WZP7_9CYAN</name>
<organism evidence="10 11">
    <name type="scientific">Scytonema hofmannii PCC 7110</name>
    <dbReference type="NCBI Taxonomy" id="128403"/>
    <lineage>
        <taxon>Bacteria</taxon>
        <taxon>Bacillati</taxon>
        <taxon>Cyanobacteriota</taxon>
        <taxon>Cyanophyceae</taxon>
        <taxon>Nostocales</taxon>
        <taxon>Scytonemataceae</taxon>
        <taxon>Scytonema</taxon>
    </lineage>
</organism>
<evidence type="ECO:0000259" key="8">
    <source>
        <dbReference type="Pfam" id="PF25876"/>
    </source>
</evidence>
<protein>
    <submittedName>
        <fullName evidence="10">Hemolysin D</fullName>
    </submittedName>
</protein>
<feature type="coiled-coil region" evidence="6">
    <location>
        <begin position="246"/>
        <end position="284"/>
    </location>
</feature>
<dbReference type="Gene3D" id="1.10.287.470">
    <property type="entry name" value="Helix hairpin bin"/>
    <property type="match status" value="1"/>
</dbReference>
<proteinExistence type="inferred from homology"/>
<evidence type="ECO:0000256" key="7">
    <source>
        <dbReference type="SAM" id="Phobius"/>
    </source>
</evidence>
<dbReference type="EMBL" id="ANNX02000045">
    <property type="protein sequence ID" value="KYC37876.1"/>
    <property type="molecule type" value="Genomic_DNA"/>
</dbReference>
<gene>
    <name evidence="10" type="ORF">WA1_05065</name>
</gene>
<evidence type="ECO:0000313" key="11">
    <source>
        <dbReference type="Proteomes" id="UP000076925"/>
    </source>
</evidence>
<keyword evidence="11" id="KW-1185">Reference proteome</keyword>
<evidence type="ECO:0000256" key="6">
    <source>
        <dbReference type="SAM" id="Coils"/>
    </source>
</evidence>
<dbReference type="PANTHER" id="PTHR30386:SF26">
    <property type="entry name" value="TRANSPORT PROTEIN COMB"/>
    <property type="match status" value="1"/>
</dbReference>
<feature type="domain" description="AprE-like beta-barrel" evidence="9">
    <location>
        <begin position="350"/>
        <end position="424"/>
    </location>
</feature>
<dbReference type="PRINTS" id="PR01490">
    <property type="entry name" value="RTXTOXIND"/>
</dbReference>
<comment type="subcellular location">
    <subcellularLocation>
        <location evidence="1">Membrane</location>
        <topology evidence="1">Single-pass membrane protein</topology>
    </subcellularLocation>
</comment>
<feature type="domain" description="Multidrug resistance protein MdtA-like alpha-helical hairpin" evidence="8">
    <location>
        <begin position="165"/>
        <end position="222"/>
    </location>
</feature>